<dbReference type="OrthoDB" id="9772407at2"/>
<feature type="site" description="Lowers pKa of active site Tyr" evidence="3">
    <location>
        <position position="84"/>
    </location>
</feature>
<dbReference type="PANTHER" id="PTHR43638">
    <property type="entry name" value="OXIDOREDUCTASE, ALDO/KETO REDUCTASE FAMILY PROTEIN"/>
    <property type="match status" value="1"/>
</dbReference>
<dbReference type="InterPro" id="IPR036812">
    <property type="entry name" value="NAD(P)_OxRdtase_dom_sf"/>
</dbReference>
<dbReference type="Pfam" id="PF00248">
    <property type="entry name" value="Aldo_ket_red"/>
    <property type="match status" value="1"/>
</dbReference>
<evidence type="ECO:0000256" key="2">
    <source>
        <dbReference type="PIRSR" id="PIRSR000097-2"/>
    </source>
</evidence>
<dbReference type="PIRSF" id="PIRSF000097">
    <property type="entry name" value="AKR"/>
    <property type="match status" value="1"/>
</dbReference>
<dbReference type="CDD" id="cd19138">
    <property type="entry name" value="AKR_YeaE"/>
    <property type="match status" value="1"/>
</dbReference>
<dbReference type="Proteomes" id="UP000291130">
    <property type="component" value="Chromosome"/>
</dbReference>
<evidence type="ECO:0000259" key="4">
    <source>
        <dbReference type="Pfam" id="PF00248"/>
    </source>
</evidence>
<dbReference type="EMBL" id="CP035952">
    <property type="protein sequence ID" value="QBF27239.1"/>
    <property type="molecule type" value="Genomic_DNA"/>
</dbReference>
<evidence type="ECO:0000313" key="6">
    <source>
        <dbReference type="Proteomes" id="UP000291130"/>
    </source>
</evidence>
<organism evidence="5 6">
    <name type="scientific">Pseudomonas tructae</name>
    <dbReference type="NCBI Taxonomy" id="2518644"/>
    <lineage>
        <taxon>Bacteria</taxon>
        <taxon>Pseudomonadati</taxon>
        <taxon>Pseudomonadota</taxon>
        <taxon>Gammaproteobacteria</taxon>
        <taxon>Pseudomonadales</taxon>
        <taxon>Pseudomonadaceae</taxon>
        <taxon>Pseudomonas</taxon>
    </lineage>
</organism>
<gene>
    <name evidence="5" type="ORF">EXN22_16660</name>
</gene>
<dbReference type="PANTHER" id="PTHR43638:SF3">
    <property type="entry name" value="ALDEHYDE REDUCTASE"/>
    <property type="match status" value="1"/>
</dbReference>
<dbReference type="Gene3D" id="3.20.20.100">
    <property type="entry name" value="NADP-dependent oxidoreductase domain"/>
    <property type="match status" value="1"/>
</dbReference>
<dbReference type="AlphaFoldDB" id="A0A411MKC4"/>
<feature type="active site" description="Proton donor" evidence="1">
    <location>
        <position position="59"/>
    </location>
</feature>
<dbReference type="InterPro" id="IPR023210">
    <property type="entry name" value="NADP_OxRdtase_dom"/>
</dbReference>
<feature type="domain" description="NADP-dependent oxidoreductase" evidence="4">
    <location>
        <begin position="20"/>
        <end position="268"/>
    </location>
</feature>
<name>A0A411MKC4_9PSED</name>
<feature type="binding site" evidence="2">
    <location>
        <position position="117"/>
    </location>
    <ligand>
        <name>substrate</name>
    </ligand>
</feature>
<dbReference type="InterPro" id="IPR020471">
    <property type="entry name" value="AKR"/>
</dbReference>
<dbReference type="SUPFAM" id="SSF51430">
    <property type="entry name" value="NAD(P)-linked oxidoreductase"/>
    <property type="match status" value="1"/>
</dbReference>
<proteinExistence type="predicted"/>
<sequence>MTDTKDLLARLQTTSHRLSRIGQGTWYMGEDPDRQRAEVTALQHGIELGMSLIDSAEMYADGGAEKVVGKAIAGRRDQVFLVSKVYPHNASFKGIPAACERSLKRLGTDHIDLYLLHWRGQYPLGETVEAFERLRSEGKIGRWGVSNFDVDDLRELYQVSAECAVNQVLYNPSQRGIEFDLLPWSQQRQLPTMAYCPLAQAGRLLKHPVLTEIAERHGATPAQVSLAWVIRQESVIAIPKAVDLEHVRLNAAAANLVLSSEDLRAIDRAFAPPTRKQHLSMV</sequence>
<accession>A0A411MKC4</accession>
<dbReference type="PRINTS" id="PR00069">
    <property type="entry name" value="ALDKETRDTASE"/>
</dbReference>
<evidence type="ECO:0000313" key="5">
    <source>
        <dbReference type="EMBL" id="QBF27239.1"/>
    </source>
</evidence>
<dbReference type="KEGG" id="ptk:EXN22_16660"/>
<evidence type="ECO:0000256" key="3">
    <source>
        <dbReference type="PIRSR" id="PIRSR000097-3"/>
    </source>
</evidence>
<dbReference type="GO" id="GO:0016491">
    <property type="term" value="F:oxidoreductase activity"/>
    <property type="evidence" value="ECO:0007669"/>
    <property type="project" value="InterPro"/>
</dbReference>
<keyword evidence="6" id="KW-1185">Reference proteome</keyword>
<protein>
    <submittedName>
        <fullName evidence="5">Aldo/keto reductase</fullName>
    </submittedName>
</protein>
<evidence type="ECO:0000256" key="1">
    <source>
        <dbReference type="PIRSR" id="PIRSR000097-1"/>
    </source>
</evidence>
<reference evidence="5 6" key="1">
    <citation type="submission" date="2019-02" db="EMBL/GenBank/DDBJ databases">
        <title>Complete genome sequence of Pseudomonas sp. SNU WT1 isolated from rainbow trout.</title>
        <authorList>
            <person name="Oh W.T."/>
            <person name="Park S.C."/>
        </authorList>
    </citation>
    <scope>NUCLEOTIDE SEQUENCE [LARGE SCALE GENOMIC DNA]</scope>
    <source>
        <strain evidence="5 6">SNU WT1</strain>
    </source>
</reference>